<feature type="compositionally biased region" description="Polar residues" evidence="1">
    <location>
        <begin position="200"/>
        <end position="211"/>
    </location>
</feature>
<dbReference type="Proteomes" id="UP000235388">
    <property type="component" value="Unassembled WGS sequence"/>
</dbReference>
<accession>A0A2N5TTN4</accession>
<proteinExistence type="predicted"/>
<dbReference type="OrthoDB" id="2501408at2759"/>
<sequence length="232" mass="25626">MDPSSVGSSSSRRSSSGSLPALARRLSGGSAKTVRWIGRKLQNRRKDDDSDSDELWGTSIERPADLEDPNCPIDSVPSGYIPLHQLTPRARPEALHKHWHSPSSLSQGTKKVAKKSGKPDLKTLFKPPTEEEVTARRGLQRAHSLDRRSKTPVDQAYSRPQSRLDQLKTSARTNSPSPTPSSSSPLASSPQVQWAPRDNTPGSSATWSQSQTRKKQRVPAFSRLQEMYEPPK</sequence>
<gene>
    <name evidence="2" type="ORF">PCANC_18396</name>
</gene>
<evidence type="ECO:0000256" key="1">
    <source>
        <dbReference type="SAM" id="MobiDB-lite"/>
    </source>
</evidence>
<dbReference type="EMBL" id="PGCJ01000430">
    <property type="protein sequence ID" value="PLW28850.1"/>
    <property type="molecule type" value="Genomic_DNA"/>
</dbReference>
<evidence type="ECO:0000313" key="3">
    <source>
        <dbReference type="Proteomes" id="UP000235388"/>
    </source>
</evidence>
<organism evidence="2 3">
    <name type="scientific">Puccinia coronata f. sp. avenae</name>
    <dbReference type="NCBI Taxonomy" id="200324"/>
    <lineage>
        <taxon>Eukaryota</taxon>
        <taxon>Fungi</taxon>
        <taxon>Dikarya</taxon>
        <taxon>Basidiomycota</taxon>
        <taxon>Pucciniomycotina</taxon>
        <taxon>Pucciniomycetes</taxon>
        <taxon>Pucciniales</taxon>
        <taxon>Pucciniaceae</taxon>
        <taxon>Puccinia</taxon>
    </lineage>
</organism>
<feature type="compositionally biased region" description="Low complexity" evidence="1">
    <location>
        <begin position="1"/>
        <end position="27"/>
    </location>
</feature>
<reference evidence="2 3" key="1">
    <citation type="submission" date="2017-11" db="EMBL/GenBank/DDBJ databases">
        <title>De novo assembly and phasing of dikaryotic genomes from two isolates of Puccinia coronata f. sp. avenae, the causal agent of oat crown rust.</title>
        <authorList>
            <person name="Miller M.E."/>
            <person name="Zhang Y."/>
            <person name="Omidvar V."/>
            <person name="Sperschneider J."/>
            <person name="Schwessinger B."/>
            <person name="Raley C."/>
            <person name="Palmer J.M."/>
            <person name="Garnica D."/>
            <person name="Upadhyaya N."/>
            <person name="Rathjen J."/>
            <person name="Taylor J.M."/>
            <person name="Park R.F."/>
            <person name="Dodds P.N."/>
            <person name="Hirsch C.D."/>
            <person name="Kianian S.F."/>
            <person name="Figueroa M."/>
        </authorList>
    </citation>
    <scope>NUCLEOTIDE SEQUENCE [LARGE SCALE GENOMIC DNA]</scope>
    <source>
        <strain evidence="2">12NC29</strain>
    </source>
</reference>
<dbReference type="AlphaFoldDB" id="A0A2N5TTN4"/>
<comment type="caution">
    <text evidence="2">The sequence shown here is derived from an EMBL/GenBank/DDBJ whole genome shotgun (WGS) entry which is preliminary data.</text>
</comment>
<name>A0A2N5TTN4_9BASI</name>
<feature type="region of interest" description="Disordered" evidence="1">
    <location>
        <begin position="1"/>
        <end position="232"/>
    </location>
</feature>
<feature type="compositionally biased region" description="Polar residues" evidence="1">
    <location>
        <begin position="158"/>
        <end position="174"/>
    </location>
</feature>
<feature type="compositionally biased region" description="Low complexity" evidence="1">
    <location>
        <begin position="180"/>
        <end position="190"/>
    </location>
</feature>
<evidence type="ECO:0000313" key="2">
    <source>
        <dbReference type="EMBL" id="PLW28850.1"/>
    </source>
</evidence>
<protein>
    <submittedName>
        <fullName evidence="2">Uncharacterized protein</fullName>
    </submittedName>
</protein>
<keyword evidence="3" id="KW-1185">Reference proteome</keyword>